<reference evidence="3 4" key="1">
    <citation type="submission" date="2015-07" db="EMBL/GenBank/DDBJ databases">
        <title>Draft Genome Sequence of Malassezia furfur CBS1878 and Malassezia pachydermatis CBS1879.</title>
        <authorList>
            <person name="Triana S."/>
            <person name="Ohm R."/>
            <person name="Gonzalez A."/>
            <person name="DeCock H."/>
            <person name="Restrepo S."/>
            <person name="Celis A."/>
        </authorList>
    </citation>
    <scope>NUCLEOTIDE SEQUENCE [LARGE SCALE GENOMIC DNA]</scope>
    <source>
        <strain evidence="3 4">CBS 1879</strain>
    </source>
</reference>
<dbReference type="Pfam" id="PF01585">
    <property type="entry name" value="G-patch"/>
    <property type="match status" value="1"/>
</dbReference>
<dbReference type="STRING" id="77020.A0A0M8MV73"/>
<protein>
    <recommendedName>
        <fullName evidence="2">G-patch domain-containing protein</fullName>
    </recommendedName>
</protein>
<feature type="region of interest" description="Disordered" evidence="1">
    <location>
        <begin position="251"/>
        <end position="290"/>
    </location>
</feature>
<feature type="region of interest" description="Disordered" evidence="1">
    <location>
        <begin position="463"/>
        <end position="498"/>
    </location>
</feature>
<feature type="compositionally biased region" description="Low complexity" evidence="1">
    <location>
        <begin position="481"/>
        <end position="498"/>
    </location>
</feature>
<keyword evidence="4" id="KW-1185">Reference proteome</keyword>
<feature type="compositionally biased region" description="Polar residues" evidence="1">
    <location>
        <begin position="269"/>
        <end position="286"/>
    </location>
</feature>
<sequence length="654" mass="71921">MATTQRLRRRLERDGVPAHVNLTESFCRYGTPLPSLLDHKKDKNEWKPLWQQEAYDEKGRRRFHGAFTGGWSAGYFNTVGSKEGWTPSSFRSSRTSRQDASQIKSRPEDFMDDEDLEAWRGSQPLQTTQAYASQDQTDPLLSILTPATSTTGSSLGTTLLQRMGWKPGQGIGPLCTYHQRAHLVRTLERMHLAPPHLRCEDPAAPRSHLKFPPPDTQTLSIPSHRDRHGVGSAPATRASALQDALHQFHHGTSDDEENVNDTPIPTLPPQTDSLVVGETPTTSSTWPDGRSLPAMCTIAVAPWPSEPIWPAPPVPSDWTPDPTRVWRTKPTSAQTKPPTTADERAFMLGEARAPGAPPSLSSYLSAQAQARHGLRKHTPITVHRIDAETARRALDAFRSTGHDTEKEARYCAYLRAFQQDQPFDTSSSTQDELDDFFQTASRHRPVHGDMAQRFTTSTMLQDETLPSGLHKPTSTSLAATAEPKASRSPSPPASAAQLAARNGEFGPLTRTVDLFYPPRLLCKRLGIADPHPEREETSVAEAAPLAPTPTPLDTETPGFVFAPISEAQQSAQEHAWKEARPPVDVFKAVFASDDDDRDDNGNDELGPSETAQTSLAVPPKRKATSHTKKKKKRTTTGPLTFDLGDDDDGAARSL</sequence>
<dbReference type="EMBL" id="LGAV01000004">
    <property type="protein sequence ID" value="KOS14251.1"/>
    <property type="molecule type" value="Genomic_DNA"/>
</dbReference>
<dbReference type="Proteomes" id="UP000037751">
    <property type="component" value="Unassembled WGS sequence"/>
</dbReference>
<accession>A0A0M8MV73</accession>
<dbReference type="PANTHER" id="PTHR13384">
    <property type="entry name" value="G PATCH DOMAIN-CONTAINING PROTEIN 1"/>
    <property type="match status" value="1"/>
</dbReference>
<dbReference type="GO" id="GO:0003723">
    <property type="term" value="F:RNA binding"/>
    <property type="evidence" value="ECO:0007669"/>
    <property type="project" value="TreeGrafter"/>
</dbReference>
<evidence type="ECO:0000259" key="2">
    <source>
        <dbReference type="PROSITE" id="PS50174"/>
    </source>
</evidence>
<evidence type="ECO:0000313" key="4">
    <source>
        <dbReference type="Proteomes" id="UP000037751"/>
    </source>
</evidence>
<organism evidence="3 4">
    <name type="scientific">Malassezia pachydermatis</name>
    <dbReference type="NCBI Taxonomy" id="77020"/>
    <lineage>
        <taxon>Eukaryota</taxon>
        <taxon>Fungi</taxon>
        <taxon>Dikarya</taxon>
        <taxon>Basidiomycota</taxon>
        <taxon>Ustilaginomycotina</taxon>
        <taxon>Malasseziomycetes</taxon>
        <taxon>Malasseziales</taxon>
        <taxon>Malasseziaceae</taxon>
        <taxon>Malassezia</taxon>
    </lineage>
</organism>
<feature type="region of interest" description="Disordered" evidence="1">
    <location>
        <begin position="532"/>
        <end position="555"/>
    </location>
</feature>
<feature type="compositionally biased region" description="Low complexity" evidence="1">
    <location>
        <begin position="540"/>
        <end position="555"/>
    </location>
</feature>
<feature type="region of interest" description="Disordered" evidence="1">
    <location>
        <begin position="203"/>
        <end position="237"/>
    </location>
</feature>
<dbReference type="RefSeq" id="XP_017991883.1">
    <property type="nucleotide sequence ID" value="XM_018138528.1"/>
</dbReference>
<comment type="caution">
    <text evidence="3">The sequence shown here is derived from an EMBL/GenBank/DDBJ whole genome shotgun (WGS) entry which is preliminary data.</text>
</comment>
<dbReference type="InterPro" id="IPR000467">
    <property type="entry name" value="G_patch_dom"/>
</dbReference>
<evidence type="ECO:0000256" key="1">
    <source>
        <dbReference type="SAM" id="MobiDB-lite"/>
    </source>
</evidence>
<feature type="domain" description="G-patch" evidence="2">
    <location>
        <begin position="152"/>
        <end position="172"/>
    </location>
</feature>
<feature type="compositionally biased region" description="Acidic residues" evidence="1">
    <location>
        <begin position="592"/>
        <end position="602"/>
    </location>
</feature>
<dbReference type="AlphaFoldDB" id="A0A0M8MV73"/>
<dbReference type="InterPro" id="IPR011666">
    <property type="entry name" value="DUF1604"/>
</dbReference>
<dbReference type="PROSITE" id="PS50174">
    <property type="entry name" value="G_PATCH"/>
    <property type="match status" value="1"/>
</dbReference>
<feature type="region of interest" description="Disordered" evidence="1">
    <location>
        <begin position="591"/>
        <end position="654"/>
    </location>
</feature>
<dbReference type="OrthoDB" id="20507at2759"/>
<dbReference type="VEuPathDB" id="FungiDB:Malapachy_4073"/>
<dbReference type="Pfam" id="PF07713">
    <property type="entry name" value="DUF1604"/>
    <property type="match status" value="1"/>
</dbReference>
<gene>
    <name evidence="3" type="ORF">Malapachy_4073</name>
</gene>
<dbReference type="PANTHER" id="PTHR13384:SF19">
    <property type="entry name" value="G PATCH DOMAIN-CONTAINING PROTEIN 1"/>
    <property type="match status" value="1"/>
</dbReference>
<evidence type="ECO:0000313" key="3">
    <source>
        <dbReference type="EMBL" id="KOS14251.1"/>
    </source>
</evidence>
<dbReference type="GeneID" id="28730404"/>
<dbReference type="GO" id="GO:0006397">
    <property type="term" value="P:mRNA processing"/>
    <property type="evidence" value="ECO:0007669"/>
    <property type="project" value="InterPro"/>
</dbReference>
<feature type="region of interest" description="Disordered" evidence="1">
    <location>
        <begin position="85"/>
        <end position="107"/>
    </location>
</feature>
<feature type="compositionally biased region" description="Basic residues" evidence="1">
    <location>
        <begin position="619"/>
        <end position="634"/>
    </location>
</feature>
<name>A0A0M8MV73_9BASI</name>
<proteinExistence type="predicted"/>
<dbReference type="GO" id="GO:0005634">
    <property type="term" value="C:nucleus"/>
    <property type="evidence" value="ECO:0007669"/>
    <property type="project" value="TreeGrafter"/>
</dbReference>